<dbReference type="Proteomes" id="UP000091857">
    <property type="component" value="Chromosome 2"/>
</dbReference>
<keyword evidence="2" id="KW-1185">Reference proteome</keyword>
<comment type="caution">
    <text evidence="1">The sequence shown here is derived from an EMBL/GenBank/DDBJ whole genome shotgun (WGS) entry which is preliminary data.</text>
</comment>
<dbReference type="EMBL" id="CM004388">
    <property type="protein sequence ID" value="KAG8659709.1"/>
    <property type="molecule type" value="Genomic_DNA"/>
</dbReference>
<proteinExistence type="predicted"/>
<accession>A0ACB7I678</accession>
<name>A0ACB7I678_MANES</name>
<organism evidence="1 2">
    <name type="scientific">Manihot esculenta</name>
    <name type="common">Cassava</name>
    <name type="synonym">Jatropha manihot</name>
    <dbReference type="NCBI Taxonomy" id="3983"/>
    <lineage>
        <taxon>Eukaryota</taxon>
        <taxon>Viridiplantae</taxon>
        <taxon>Streptophyta</taxon>
        <taxon>Embryophyta</taxon>
        <taxon>Tracheophyta</taxon>
        <taxon>Spermatophyta</taxon>
        <taxon>Magnoliopsida</taxon>
        <taxon>eudicotyledons</taxon>
        <taxon>Gunneridae</taxon>
        <taxon>Pentapetalae</taxon>
        <taxon>rosids</taxon>
        <taxon>fabids</taxon>
        <taxon>Malpighiales</taxon>
        <taxon>Euphorbiaceae</taxon>
        <taxon>Crotonoideae</taxon>
        <taxon>Manihoteae</taxon>
        <taxon>Manihot</taxon>
    </lineage>
</organism>
<sequence>MKGFMIIIVCLLCANIFFSSSFIVARELKEIKDPGKRSNVPFNCGRGKRYCIPGSPPCGIYKRCGPRAPPPPPKK</sequence>
<reference evidence="2" key="1">
    <citation type="journal article" date="2016" name="Nat. Biotechnol.">
        <title>Sequencing wild and cultivated cassava and related species reveals extensive interspecific hybridization and genetic diversity.</title>
        <authorList>
            <person name="Bredeson J.V."/>
            <person name="Lyons J.B."/>
            <person name="Prochnik S.E."/>
            <person name="Wu G.A."/>
            <person name="Ha C.M."/>
            <person name="Edsinger-Gonzales E."/>
            <person name="Grimwood J."/>
            <person name="Schmutz J."/>
            <person name="Rabbi I.Y."/>
            <person name="Egesi C."/>
            <person name="Nauluvula P."/>
            <person name="Lebot V."/>
            <person name="Ndunguru J."/>
            <person name="Mkamilo G."/>
            <person name="Bart R.S."/>
            <person name="Setter T.L."/>
            <person name="Gleadow R.M."/>
            <person name="Kulakow P."/>
            <person name="Ferguson M.E."/>
            <person name="Rounsley S."/>
            <person name="Rokhsar D.S."/>
        </authorList>
    </citation>
    <scope>NUCLEOTIDE SEQUENCE [LARGE SCALE GENOMIC DNA]</scope>
    <source>
        <strain evidence="2">cv. AM560-2</strain>
    </source>
</reference>
<evidence type="ECO:0000313" key="1">
    <source>
        <dbReference type="EMBL" id="KAG8659709.1"/>
    </source>
</evidence>
<evidence type="ECO:0000313" key="2">
    <source>
        <dbReference type="Proteomes" id="UP000091857"/>
    </source>
</evidence>
<gene>
    <name evidence="1" type="ORF">MANES_02G065700v8</name>
</gene>
<protein>
    <submittedName>
        <fullName evidence="1">Uncharacterized protein</fullName>
    </submittedName>
</protein>